<proteinExistence type="predicted"/>
<evidence type="ECO:0000313" key="3">
    <source>
        <dbReference type="Proteomes" id="UP000274429"/>
    </source>
</evidence>
<evidence type="ECO:0000259" key="1">
    <source>
        <dbReference type="Pfam" id="PF23362"/>
    </source>
</evidence>
<organism evidence="2 3">
    <name type="scientific">Hydatigena taeniaeformis</name>
    <name type="common">Feline tapeworm</name>
    <name type="synonym">Taenia taeniaeformis</name>
    <dbReference type="NCBI Taxonomy" id="6205"/>
    <lineage>
        <taxon>Eukaryota</taxon>
        <taxon>Metazoa</taxon>
        <taxon>Spiralia</taxon>
        <taxon>Lophotrochozoa</taxon>
        <taxon>Platyhelminthes</taxon>
        <taxon>Cestoda</taxon>
        <taxon>Eucestoda</taxon>
        <taxon>Cyclophyllidea</taxon>
        <taxon>Taeniidae</taxon>
        <taxon>Hydatigera</taxon>
    </lineage>
</organism>
<sequence>MLATGTDVGKEDEKAFTQPSIATVEQCPPPFYDTKHDAVLVYAKRVTFVGANFEVEVAASAAKGSTENGFELPALHTPFPLTAGPAIASLGDHECLVWSVRWFARFLLEGKVYPKRLAAWFPKSIKTSTPTRMITLSWGLVRSEVRGLISKMLSEKVNSKRALEECLAKNPDFLSRELMAWLPINCHTDFLLKWHSFKRN</sequence>
<reference evidence="2 3" key="1">
    <citation type="submission" date="2018-11" db="EMBL/GenBank/DDBJ databases">
        <authorList>
            <consortium name="Pathogen Informatics"/>
        </authorList>
    </citation>
    <scope>NUCLEOTIDE SEQUENCE [LARGE SCALE GENOMIC DNA]</scope>
</reference>
<dbReference type="AlphaFoldDB" id="A0A3P7G631"/>
<dbReference type="OrthoDB" id="10025033at2759"/>
<dbReference type="Proteomes" id="UP000274429">
    <property type="component" value="Unassembled WGS sequence"/>
</dbReference>
<evidence type="ECO:0000313" key="2">
    <source>
        <dbReference type="EMBL" id="VDM18228.1"/>
    </source>
</evidence>
<gene>
    <name evidence="2" type="ORF">TTAC_LOCUS1571</name>
</gene>
<dbReference type="InterPro" id="IPR056371">
    <property type="entry name" value="DHX37-like_C"/>
</dbReference>
<feature type="domain" description="ATP-dependent RNA helicase DHX37-like C-terminal" evidence="1">
    <location>
        <begin position="128"/>
        <end position="196"/>
    </location>
</feature>
<protein>
    <recommendedName>
        <fullName evidence="1">ATP-dependent RNA helicase DHX37-like C-terminal domain-containing protein</fullName>
    </recommendedName>
</protein>
<name>A0A3P7G631_HYDTA</name>
<dbReference type="Pfam" id="PF23362">
    <property type="entry name" value="DHX37_C"/>
    <property type="match status" value="1"/>
</dbReference>
<accession>A0A3P7G631</accession>
<dbReference type="EMBL" id="UYWX01000383">
    <property type="protein sequence ID" value="VDM18228.1"/>
    <property type="molecule type" value="Genomic_DNA"/>
</dbReference>
<keyword evidence="3" id="KW-1185">Reference proteome</keyword>